<dbReference type="GeneTree" id="ENSGT01150000290152"/>
<accession>A0AAR2M0A7</accession>
<dbReference type="Ensembl" id="ENSPNAT00000071005.1">
    <property type="protein sequence ID" value="ENSPNAP00000080352.1"/>
    <property type="gene ID" value="ENSPNAG00000037457.1"/>
</dbReference>
<dbReference type="Proteomes" id="UP001501920">
    <property type="component" value="Chromosome 3"/>
</dbReference>
<proteinExistence type="predicted"/>
<evidence type="ECO:0000313" key="2">
    <source>
        <dbReference type="Proteomes" id="UP001501920"/>
    </source>
</evidence>
<evidence type="ECO:0000313" key="1">
    <source>
        <dbReference type="Ensembl" id="ENSPNAP00000080352.1"/>
    </source>
</evidence>
<reference evidence="1" key="3">
    <citation type="submission" date="2025-09" db="UniProtKB">
        <authorList>
            <consortium name="Ensembl"/>
        </authorList>
    </citation>
    <scope>IDENTIFICATION</scope>
</reference>
<name>A0AAR2M0A7_PYGNA</name>
<organism evidence="1 2">
    <name type="scientific">Pygocentrus nattereri</name>
    <name type="common">Red-bellied piranha</name>
    <dbReference type="NCBI Taxonomy" id="42514"/>
    <lineage>
        <taxon>Eukaryota</taxon>
        <taxon>Metazoa</taxon>
        <taxon>Chordata</taxon>
        <taxon>Craniata</taxon>
        <taxon>Vertebrata</taxon>
        <taxon>Euteleostomi</taxon>
        <taxon>Actinopterygii</taxon>
        <taxon>Neopterygii</taxon>
        <taxon>Teleostei</taxon>
        <taxon>Ostariophysi</taxon>
        <taxon>Characiformes</taxon>
        <taxon>Characoidei</taxon>
        <taxon>Pygocentrus</taxon>
    </lineage>
</organism>
<dbReference type="InterPro" id="IPR038765">
    <property type="entry name" value="Papain-like_cys_pep_sf"/>
</dbReference>
<evidence type="ECO:0008006" key="3">
    <source>
        <dbReference type="Google" id="ProtNLM"/>
    </source>
</evidence>
<dbReference type="AlphaFoldDB" id="A0AAR2M0A7"/>
<protein>
    <recommendedName>
        <fullName evidence="3">Calpain catalytic domain-containing protein</fullName>
    </recommendedName>
</protein>
<keyword evidence="2" id="KW-1185">Reference proteome</keyword>
<sequence length="109" mass="12660">FAYYWSQSDLVKFQGQDFQTLRQSYISKQEKFIDEKFPPEMRSIGTGLLSQKETVKVVWKRPSVRQRPALLSFLLMLTETFIFMLGFESYCVMICLIPTSVLSKVSGSK</sequence>
<dbReference type="SUPFAM" id="SSF54001">
    <property type="entry name" value="Cysteine proteinases"/>
    <property type="match status" value="1"/>
</dbReference>
<reference evidence="1 2" key="1">
    <citation type="submission" date="2020-10" db="EMBL/GenBank/DDBJ databases">
        <title>Pygocentrus nattereri (red-bellied piranha) genome, fPygNat1, primary haplotype.</title>
        <authorList>
            <person name="Myers G."/>
            <person name="Meyer A."/>
            <person name="Karagic N."/>
            <person name="Pippel M."/>
            <person name="Winkler S."/>
            <person name="Tracey A."/>
            <person name="Wood J."/>
            <person name="Formenti G."/>
            <person name="Howe K."/>
            <person name="Fedrigo O."/>
            <person name="Jarvis E.D."/>
        </authorList>
    </citation>
    <scope>NUCLEOTIDE SEQUENCE [LARGE SCALE GENOMIC DNA]</scope>
</reference>
<reference evidence="1" key="2">
    <citation type="submission" date="2025-08" db="UniProtKB">
        <authorList>
            <consortium name="Ensembl"/>
        </authorList>
    </citation>
    <scope>IDENTIFICATION</scope>
</reference>